<gene>
    <name evidence="1" type="ORF">A2519_18610</name>
</gene>
<comment type="caution">
    <text evidence="1">The sequence shown here is derived from an EMBL/GenBank/DDBJ whole genome shotgun (WGS) entry which is preliminary data.</text>
</comment>
<evidence type="ECO:0000313" key="2">
    <source>
        <dbReference type="Proteomes" id="UP000179243"/>
    </source>
</evidence>
<evidence type="ECO:0000313" key="1">
    <source>
        <dbReference type="EMBL" id="OGK04417.1"/>
    </source>
</evidence>
<proteinExistence type="predicted"/>
<dbReference type="EMBL" id="MFYX01000073">
    <property type="protein sequence ID" value="OGK04417.1"/>
    <property type="molecule type" value="Genomic_DNA"/>
</dbReference>
<protein>
    <submittedName>
        <fullName evidence="1">Uncharacterized protein</fullName>
    </submittedName>
</protein>
<organism evidence="1 2">
    <name type="scientific">Candidatus Raymondbacteria bacterium RIFOXYD12_FULL_49_13</name>
    <dbReference type="NCBI Taxonomy" id="1817890"/>
    <lineage>
        <taxon>Bacteria</taxon>
        <taxon>Raymondiibacteriota</taxon>
    </lineage>
</organism>
<accession>A0A1F7FD67</accession>
<reference evidence="1 2" key="1">
    <citation type="journal article" date="2016" name="Nat. Commun.">
        <title>Thousands of microbial genomes shed light on interconnected biogeochemical processes in an aquifer system.</title>
        <authorList>
            <person name="Anantharaman K."/>
            <person name="Brown C.T."/>
            <person name="Hug L.A."/>
            <person name="Sharon I."/>
            <person name="Castelle C.J."/>
            <person name="Probst A.J."/>
            <person name="Thomas B.C."/>
            <person name="Singh A."/>
            <person name="Wilkins M.J."/>
            <person name="Karaoz U."/>
            <person name="Brodie E.L."/>
            <person name="Williams K.H."/>
            <person name="Hubbard S.S."/>
            <person name="Banfield J.F."/>
        </authorList>
    </citation>
    <scope>NUCLEOTIDE SEQUENCE [LARGE SCALE GENOMIC DNA]</scope>
</reference>
<name>A0A1F7FD67_UNCRA</name>
<dbReference type="Proteomes" id="UP000179243">
    <property type="component" value="Unassembled WGS sequence"/>
</dbReference>
<dbReference type="AlphaFoldDB" id="A0A1F7FD67"/>
<sequence length="110" mass="12517">MKQRIRLSTIAAVLILVLSLFMLPMVSVWKKSKITQMLKTDEMLKQAVVQGNTVNIMYRYRKEVLSKRGRIEEIAKGELGLVYPSQEDIAVLVNTSGLPKQRGILAMIRE</sequence>